<keyword evidence="2" id="KW-1185">Reference proteome</keyword>
<reference evidence="1 2" key="1">
    <citation type="submission" date="2024-02" db="EMBL/GenBank/DDBJ databases">
        <title>Rhodopirellula caenicola NBRC 110016.</title>
        <authorList>
            <person name="Ichikawa N."/>
            <person name="Katano-Makiyama Y."/>
            <person name="Hidaka K."/>
        </authorList>
    </citation>
    <scope>NUCLEOTIDE SEQUENCE [LARGE SCALE GENOMIC DNA]</scope>
    <source>
        <strain evidence="1 2">NBRC 110016</strain>
    </source>
</reference>
<dbReference type="Proteomes" id="UP001416858">
    <property type="component" value="Unassembled WGS sequence"/>
</dbReference>
<comment type="caution">
    <text evidence="1">The sequence shown here is derived from an EMBL/GenBank/DDBJ whole genome shotgun (WGS) entry which is preliminary data.</text>
</comment>
<accession>A0ABP9W1Q4</accession>
<organism evidence="1 2">
    <name type="scientific">Novipirellula caenicola</name>
    <dbReference type="NCBI Taxonomy" id="1536901"/>
    <lineage>
        <taxon>Bacteria</taxon>
        <taxon>Pseudomonadati</taxon>
        <taxon>Planctomycetota</taxon>
        <taxon>Planctomycetia</taxon>
        <taxon>Pirellulales</taxon>
        <taxon>Pirellulaceae</taxon>
        <taxon>Novipirellula</taxon>
    </lineage>
</organism>
<evidence type="ECO:0000313" key="2">
    <source>
        <dbReference type="Proteomes" id="UP001416858"/>
    </source>
</evidence>
<name>A0ABP9W1Q4_9BACT</name>
<proteinExistence type="predicted"/>
<sequence length="29" mass="3182">MAVLSQVGFETKLATSLPLGFFYGSQILY</sequence>
<dbReference type="EMBL" id="BAABRO010000022">
    <property type="protein sequence ID" value="GAA5510408.1"/>
    <property type="molecule type" value="Genomic_DNA"/>
</dbReference>
<evidence type="ECO:0000313" key="1">
    <source>
        <dbReference type="EMBL" id="GAA5510408.1"/>
    </source>
</evidence>
<gene>
    <name evidence="1" type="ORF">Rcae01_05916</name>
</gene>
<protein>
    <submittedName>
        <fullName evidence="1">Uncharacterized protein</fullName>
    </submittedName>
</protein>